<evidence type="ECO:0000259" key="2">
    <source>
        <dbReference type="Pfam" id="PF07819"/>
    </source>
</evidence>
<feature type="region of interest" description="Disordered" evidence="1">
    <location>
        <begin position="451"/>
        <end position="487"/>
    </location>
</feature>
<dbReference type="Pfam" id="PF07819">
    <property type="entry name" value="PGAP1"/>
    <property type="match status" value="1"/>
</dbReference>
<feature type="domain" description="GPI inositol-deacylase PGAP1-like alpha/beta" evidence="2">
    <location>
        <begin position="306"/>
        <end position="403"/>
    </location>
</feature>
<evidence type="ECO:0000313" key="3">
    <source>
        <dbReference type="EMBL" id="MFI7589847.1"/>
    </source>
</evidence>
<name>A0ABW8AW45_9ACTN</name>
<evidence type="ECO:0000256" key="1">
    <source>
        <dbReference type="SAM" id="MobiDB-lite"/>
    </source>
</evidence>
<dbReference type="InterPro" id="IPR012908">
    <property type="entry name" value="PGAP1-ab_dom-like"/>
</dbReference>
<feature type="region of interest" description="Disordered" evidence="1">
    <location>
        <begin position="1"/>
        <end position="20"/>
    </location>
</feature>
<dbReference type="SUPFAM" id="SSF53474">
    <property type="entry name" value="alpha/beta-Hydrolases"/>
    <property type="match status" value="1"/>
</dbReference>
<dbReference type="RefSeq" id="WP_398284448.1">
    <property type="nucleotide sequence ID" value="NZ_JBITLV010000010.1"/>
</dbReference>
<dbReference type="Gene3D" id="3.40.50.1820">
    <property type="entry name" value="alpha/beta hydrolase"/>
    <property type="match status" value="1"/>
</dbReference>
<protein>
    <submittedName>
        <fullName evidence="3">Alpha/beta hydrolase</fullName>
    </submittedName>
</protein>
<dbReference type="EMBL" id="JBITLV010000010">
    <property type="protein sequence ID" value="MFI7589847.1"/>
    <property type="molecule type" value="Genomic_DNA"/>
</dbReference>
<keyword evidence="4" id="KW-1185">Reference proteome</keyword>
<gene>
    <name evidence="3" type="ORF">ACIB24_22480</name>
</gene>
<sequence>MSEPSPFGGPFVLPDAPSQPKPPVVVENVTGGAASVRVEYAELERLALFSEDTAATFLAAVARGHAVLVDPNLLASAVLNPGGAARVEAVLLEALDGPHGLTLLAGELTAHAATIRLTSLKYQATDALEAESMRLLDGMLAATGLGTAAFLLVNPLALLATGGAAYLGKDQLVDGMQWLVTEHPGVVDHLLRGLPSLISNTTGIQVSQLEAQRLLAAQYPDSPGYLADRSQDPAVPGTPPGNVADLIRGLDYVNETKKQDMGQIAVQVLRGPDGQIKSVIVDVPGTDDFNPKPWVTNDSGTINDMPTNFHAMNGDTTSYEKMVEEALRRSGVPGGKDGPPVMLVGHSQGGIVATAMAGHTPYNVTHVVTAGSPVAAISVPSDVQVLSLENNSDVVPHLDAVDNPDTANRTTVTFDVLGQEHRAGTAHSMKESYIPGAEAVDASPSASVKTFKDGASPFLENPSGTTVTTNRYQASRDPGAAAGSVPR</sequence>
<accession>A0ABW8AW45</accession>
<comment type="caution">
    <text evidence="3">The sequence shown here is derived from an EMBL/GenBank/DDBJ whole genome shotgun (WGS) entry which is preliminary data.</text>
</comment>
<feature type="compositionally biased region" description="Polar residues" evidence="1">
    <location>
        <begin position="462"/>
        <end position="473"/>
    </location>
</feature>
<reference evidence="3 4" key="1">
    <citation type="submission" date="2024-10" db="EMBL/GenBank/DDBJ databases">
        <title>The Natural Products Discovery Center: Release of the First 8490 Sequenced Strains for Exploring Actinobacteria Biosynthetic Diversity.</title>
        <authorList>
            <person name="Kalkreuter E."/>
            <person name="Kautsar S.A."/>
            <person name="Yang D."/>
            <person name="Bader C.D."/>
            <person name="Teijaro C.N."/>
            <person name="Fluegel L."/>
            <person name="Davis C.M."/>
            <person name="Simpson J.R."/>
            <person name="Lauterbach L."/>
            <person name="Steele A.D."/>
            <person name="Gui C."/>
            <person name="Meng S."/>
            <person name="Li G."/>
            <person name="Viehrig K."/>
            <person name="Ye F."/>
            <person name="Su P."/>
            <person name="Kiefer A.F."/>
            <person name="Nichols A."/>
            <person name="Cepeda A.J."/>
            <person name="Yan W."/>
            <person name="Fan B."/>
            <person name="Jiang Y."/>
            <person name="Adhikari A."/>
            <person name="Zheng C.-J."/>
            <person name="Schuster L."/>
            <person name="Cowan T.M."/>
            <person name="Smanski M.J."/>
            <person name="Chevrette M.G."/>
            <person name="De Carvalho L.P.S."/>
            <person name="Shen B."/>
        </authorList>
    </citation>
    <scope>NUCLEOTIDE SEQUENCE [LARGE SCALE GENOMIC DNA]</scope>
    <source>
        <strain evidence="3 4">NPDC049639</strain>
    </source>
</reference>
<dbReference type="InterPro" id="IPR029058">
    <property type="entry name" value="AB_hydrolase_fold"/>
</dbReference>
<dbReference type="Proteomes" id="UP001612915">
    <property type="component" value="Unassembled WGS sequence"/>
</dbReference>
<keyword evidence="3" id="KW-0378">Hydrolase</keyword>
<evidence type="ECO:0000313" key="4">
    <source>
        <dbReference type="Proteomes" id="UP001612915"/>
    </source>
</evidence>
<dbReference type="GO" id="GO:0016787">
    <property type="term" value="F:hydrolase activity"/>
    <property type="evidence" value="ECO:0007669"/>
    <property type="project" value="UniProtKB-KW"/>
</dbReference>
<organism evidence="3 4">
    <name type="scientific">Spongisporangium articulatum</name>
    <dbReference type="NCBI Taxonomy" id="3362603"/>
    <lineage>
        <taxon>Bacteria</taxon>
        <taxon>Bacillati</taxon>
        <taxon>Actinomycetota</taxon>
        <taxon>Actinomycetes</taxon>
        <taxon>Kineosporiales</taxon>
        <taxon>Kineosporiaceae</taxon>
        <taxon>Spongisporangium</taxon>
    </lineage>
</organism>
<proteinExistence type="predicted"/>